<dbReference type="EMBL" id="BMNA01000004">
    <property type="protein sequence ID" value="GGM02588.1"/>
    <property type="molecule type" value="Genomic_DNA"/>
</dbReference>
<protein>
    <submittedName>
        <fullName evidence="3">Uncharacterized protein</fullName>
    </submittedName>
</protein>
<dbReference type="Proteomes" id="UP000655208">
    <property type="component" value="Unassembled WGS sequence"/>
</dbReference>
<feature type="region of interest" description="Disordered" evidence="1">
    <location>
        <begin position="1"/>
        <end position="25"/>
    </location>
</feature>
<dbReference type="InterPro" id="IPR045931">
    <property type="entry name" value="DUF6350"/>
</dbReference>
<feature type="transmembrane region" description="Helical" evidence="2">
    <location>
        <begin position="198"/>
        <end position="228"/>
    </location>
</feature>
<feature type="transmembrane region" description="Helical" evidence="2">
    <location>
        <begin position="130"/>
        <end position="150"/>
    </location>
</feature>
<dbReference type="RefSeq" id="WP_188941703.1">
    <property type="nucleotide sequence ID" value="NZ_BMNA01000004.1"/>
</dbReference>
<feature type="transmembrane region" description="Helical" evidence="2">
    <location>
        <begin position="31"/>
        <end position="62"/>
    </location>
</feature>
<feature type="transmembrane region" description="Helical" evidence="2">
    <location>
        <begin position="274"/>
        <end position="293"/>
    </location>
</feature>
<feature type="region of interest" description="Disordered" evidence="1">
    <location>
        <begin position="405"/>
        <end position="657"/>
    </location>
</feature>
<comment type="caution">
    <text evidence="3">The sequence shown here is derived from an EMBL/GenBank/DDBJ whole genome shotgun (WGS) entry which is preliminary data.</text>
</comment>
<keyword evidence="2" id="KW-1133">Transmembrane helix</keyword>
<feature type="compositionally biased region" description="Low complexity" evidence="1">
    <location>
        <begin position="463"/>
        <end position="472"/>
    </location>
</feature>
<name>A0A917SXC9_9ACTN</name>
<reference evidence="3" key="2">
    <citation type="submission" date="2020-09" db="EMBL/GenBank/DDBJ databases">
        <authorList>
            <person name="Sun Q."/>
            <person name="Zhou Y."/>
        </authorList>
    </citation>
    <scope>NUCLEOTIDE SEQUENCE</scope>
    <source>
        <strain evidence="3">CGMCC 4.7308</strain>
    </source>
</reference>
<feature type="transmembrane region" description="Helical" evidence="2">
    <location>
        <begin position="373"/>
        <end position="393"/>
    </location>
</feature>
<dbReference type="Pfam" id="PF19877">
    <property type="entry name" value="DUF6350"/>
    <property type="match status" value="1"/>
</dbReference>
<reference evidence="3" key="1">
    <citation type="journal article" date="2014" name="Int. J. Syst. Evol. Microbiol.">
        <title>Complete genome sequence of Corynebacterium casei LMG S-19264T (=DSM 44701T), isolated from a smear-ripened cheese.</title>
        <authorList>
            <consortium name="US DOE Joint Genome Institute (JGI-PGF)"/>
            <person name="Walter F."/>
            <person name="Albersmeier A."/>
            <person name="Kalinowski J."/>
            <person name="Ruckert C."/>
        </authorList>
    </citation>
    <scope>NUCLEOTIDE SEQUENCE</scope>
    <source>
        <strain evidence="3">CGMCC 4.7308</strain>
    </source>
</reference>
<feature type="transmembrane region" description="Helical" evidence="2">
    <location>
        <begin position="240"/>
        <end position="262"/>
    </location>
</feature>
<accession>A0A917SXC9</accession>
<organism evidence="3 4">
    <name type="scientific">Nakamurella endophytica</name>
    <dbReference type="NCBI Taxonomy" id="1748367"/>
    <lineage>
        <taxon>Bacteria</taxon>
        <taxon>Bacillati</taxon>
        <taxon>Actinomycetota</taxon>
        <taxon>Actinomycetes</taxon>
        <taxon>Nakamurellales</taxon>
        <taxon>Nakamurellaceae</taxon>
        <taxon>Nakamurella</taxon>
    </lineage>
</organism>
<feature type="transmembrane region" description="Helical" evidence="2">
    <location>
        <begin position="165"/>
        <end position="186"/>
    </location>
</feature>
<feature type="compositionally biased region" description="Basic and acidic residues" evidence="1">
    <location>
        <begin position="639"/>
        <end position="649"/>
    </location>
</feature>
<dbReference type="AlphaFoldDB" id="A0A917SXC9"/>
<feature type="transmembrane region" description="Helical" evidence="2">
    <location>
        <begin position="97"/>
        <end position="118"/>
    </location>
</feature>
<evidence type="ECO:0000313" key="4">
    <source>
        <dbReference type="Proteomes" id="UP000655208"/>
    </source>
</evidence>
<keyword evidence="2" id="KW-0812">Transmembrane</keyword>
<evidence type="ECO:0000256" key="2">
    <source>
        <dbReference type="SAM" id="Phobius"/>
    </source>
</evidence>
<feature type="transmembrane region" description="Helical" evidence="2">
    <location>
        <begin position="334"/>
        <end position="353"/>
    </location>
</feature>
<feature type="compositionally biased region" description="Low complexity" evidence="1">
    <location>
        <begin position="416"/>
        <end position="454"/>
    </location>
</feature>
<sequence>MTLLDAGHRPAVSGAPPDTSRDRRPPASTTALVVVAAAVRALAAVLAALVLTVGIALLLWAVTPASGSSPLPALRAGAIALAAGHGMDVRIGDATLTLPPLLLGVLAVSLLWGAVGRGRVVPAGVGQETAAILVTGILHGAAVTAVPVLLQPGRLSPDQWWRPAILAWVTVGLATVVRGAALRALLVRVSPSWVTTALRLAAVAVAAVLGGSALVLAAASALSFGAAAHLVEAGGGGADAFGLTVLSLAFLPNAVIAVAGYASGVGFDIGAGHYSPFGSLTADLPGIPLLAAVPDRHPAGGLGLVALAVPVAAGLLAGVVAARRLASRADRVRAAAAAGGLAGLAVGALAWLAAGGVTPGRWLSAGAPPVLTAVLLAVEVGAVGAAVAAVVPARAVSGDADARATDAAADAESDTPDATAPGAAAEADQDAGVTDGAESAVAAHADAPDAGSAEDAADESAADPRAVVADAPRTGDTGPDVTHEDRAVVTAGGRAAEPSADEGPADTDTDRDTNPDPDPATDTDAAAVVDDSTGEPASEAAGAFAGTDRPDGVLPSGGGDPDGGTSDVVADSSGTPAGTDRDATADLAADAAADAVADAANAQQTTVRDGGAPTGQLSTPAGAAPVHGSRPLLPQQRPVDPHRADRAAEPRTGPAAD</sequence>
<evidence type="ECO:0000313" key="3">
    <source>
        <dbReference type="EMBL" id="GGM02588.1"/>
    </source>
</evidence>
<feature type="compositionally biased region" description="Low complexity" evidence="1">
    <location>
        <begin position="585"/>
        <end position="602"/>
    </location>
</feature>
<gene>
    <name evidence="3" type="ORF">GCM10011594_23370</name>
</gene>
<feature type="transmembrane region" description="Helical" evidence="2">
    <location>
        <begin position="299"/>
        <end position="322"/>
    </location>
</feature>
<keyword evidence="2" id="KW-0472">Membrane</keyword>
<evidence type="ECO:0000256" key="1">
    <source>
        <dbReference type="SAM" id="MobiDB-lite"/>
    </source>
</evidence>
<keyword evidence="4" id="KW-1185">Reference proteome</keyword>
<proteinExistence type="predicted"/>
<feature type="compositionally biased region" description="Low complexity" evidence="1">
    <location>
        <begin position="520"/>
        <end position="531"/>
    </location>
</feature>